<keyword evidence="4 6" id="KW-1133">Transmembrane helix</keyword>
<dbReference type="GO" id="GO:0005886">
    <property type="term" value="C:plasma membrane"/>
    <property type="evidence" value="ECO:0007669"/>
    <property type="project" value="UniProtKB-SubCell"/>
</dbReference>
<evidence type="ECO:0000256" key="3">
    <source>
        <dbReference type="ARBA" id="ARBA00022692"/>
    </source>
</evidence>
<evidence type="ECO:0000256" key="1">
    <source>
        <dbReference type="ARBA" id="ARBA00004651"/>
    </source>
</evidence>
<dbReference type="PROSITE" id="PS50156">
    <property type="entry name" value="SSD"/>
    <property type="match status" value="2"/>
</dbReference>
<proteinExistence type="predicted"/>
<comment type="caution">
    <text evidence="8">The sequence shown here is derived from an EMBL/GenBank/DDBJ whole genome shotgun (WGS) entry which is preliminary data.</text>
</comment>
<dbReference type="Gene3D" id="1.20.1640.10">
    <property type="entry name" value="Multidrug efflux transporter AcrB transmembrane domain"/>
    <property type="match status" value="2"/>
</dbReference>
<evidence type="ECO:0000313" key="9">
    <source>
        <dbReference type="Proteomes" id="UP000095042"/>
    </source>
</evidence>
<dbReference type="OrthoDB" id="9794724at2"/>
<evidence type="ECO:0000256" key="4">
    <source>
        <dbReference type="ARBA" id="ARBA00022989"/>
    </source>
</evidence>
<dbReference type="SUPFAM" id="SSF82866">
    <property type="entry name" value="Multidrug efflux transporter AcrB transmembrane domain"/>
    <property type="match status" value="2"/>
</dbReference>
<reference evidence="8 9" key="1">
    <citation type="journal article" date="2016" name="Environ. Microbiol.">
        <title>New Methyloceanibacter diversity from North Sea sediments includes methanotroph containing solely the soluble methane monooxygenase.</title>
        <authorList>
            <person name="Vekeman B."/>
            <person name="Kerckhof F.M."/>
            <person name="Cremers G."/>
            <person name="de Vos P."/>
            <person name="Vandamme P."/>
            <person name="Boon N."/>
            <person name="Op den Camp H.J."/>
            <person name="Heylen K."/>
        </authorList>
    </citation>
    <scope>NUCLEOTIDE SEQUENCE [LARGE SCALE GENOMIC DNA]</scope>
    <source>
        <strain evidence="8 9">R-67177</strain>
    </source>
</reference>
<evidence type="ECO:0000256" key="5">
    <source>
        <dbReference type="ARBA" id="ARBA00023136"/>
    </source>
</evidence>
<feature type="transmembrane region" description="Helical" evidence="6">
    <location>
        <begin position="272"/>
        <end position="296"/>
    </location>
</feature>
<evidence type="ECO:0000313" key="8">
    <source>
        <dbReference type="EMBL" id="ODS03733.1"/>
    </source>
</evidence>
<feature type="transmembrane region" description="Helical" evidence="6">
    <location>
        <begin position="724"/>
        <end position="749"/>
    </location>
</feature>
<feature type="transmembrane region" description="Helical" evidence="6">
    <location>
        <begin position="244"/>
        <end position="266"/>
    </location>
</feature>
<dbReference type="Pfam" id="PF03176">
    <property type="entry name" value="MMPL"/>
    <property type="match status" value="2"/>
</dbReference>
<accession>A0A1E3WD38</accession>
<sequence length="768" mass="83002">MTAGFGLEKLGLVSLRYPWICLAIVILVTPILAYGASQLQFSSDIREIFRSGDPAFDQLDVVEERFPDVQRDIHVVVSSDKPFDLDDLKTLKTLDQELGALAGVRSVLSMFSAIQPPEEGAELQPLFPDDLDRIENWDALRKEATANPLIADKLLSDDGSLAVFSISLAEKNRSEETDRRLVGEVRSKAEEVLAGTNLDLALTGLAAMRIEIISALARDQKIFRLLALGVSLLIAWLFFRRLAFVAVAGIPAVVAVIWLLGGMWLFGQEINLLTGVAPTIVLVIVFSDCLHSALFGAQRVRAGSSLEAAVERAIRRVGPACVLTSLTTTLALASLIWMPHPFVANFGIVAASGTAVALMGTLLLVPPLALLFLRSFARENQQQVEKNSVLRGIDRVCHWAADAVTFAPRAISAVGVLIVLAAGWLYLLNEPRYSYASNLPENHPALAGLNAVDSKLAGANALLVVLDWPKDYNLMSFRTLDVIRKVHATLAREPALGAITSAHAMEEWLGGGVEGEDRLMAFLESAKDTSLVKGLASMEENSVLVTARFGELTSDELDPMMERLQRRLNSIAKEERTKVQISVTGIVPVTARASHEMIELLNRSLMITVGMILVLIALAMRSVGAGLVSILPNLFPLAMGGAYIYLAGWGLQFTNLVAFTVGFGIAVDSTIHVLNRYRLEKSDEVDLDTALRQTITAVGPVVIISTIVLAAGIGTSLLSELPMVSLYGTIVVIVLLSSMVGALLFLPALMETVEGWRKKSKTVSKALG</sequence>
<feature type="transmembrane region" description="Helical" evidence="6">
    <location>
        <begin position="600"/>
        <end position="620"/>
    </location>
</feature>
<comment type="subcellular location">
    <subcellularLocation>
        <location evidence="1">Cell membrane</location>
        <topology evidence="1">Multi-pass membrane protein</topology>
    </subcellularLocation>
</comment>
<protein>
    <recommendedName>
        <fullName evidence="7">SSD domain-containing protein</fullName>
    </recommendedName>
</protein>
<evidence type="ECO:0000256" key="2">
    <source>
        <dbReference type="ARBA" id="ARBA00022475"/>
    </source>
</evidence>
<feature type="domain" description="SSD" evidence="7">
    <location>
        <begin position="253"/>
        <end position="371"/>
    </location>
</feature>
<dbReference type="InterPro" id="IPR004869">
    <property type="entry name" value="MMPL_dom"/>
</dbReference>
<dbReference type="PANTHER" id="PTHR33406">
    <property type="entry name" value="MEMBRANE PROTEIN MJ1562-RELATED"/>
    <property type="match status" value="1"/>
</dbReference>
<dbReference type="PANTHER" id="PTHR33406:SF12">
    <property type="entry name" value="BLR2997 PROTEIN"/>
    <property type="match status" value="1"/>
</dbReference>
<keyword evidence="9" id="KW-1185">Reference proteome</keyword>
<dbReference type="EMBL" id="LPWD01000056">
    <property type="protein sequence ID" value="ODS03733.1"/>
    <property type="molecule type" value="Genomic_DNA"/>
</dbReference>
<dbReference type="InterPro" id="IPR000731">
    <property type="entry name" value="SSD"/>
</dbReference>
<feature type="transmembrane region" description="Helical" evidence="6">
    <location>
        <begin position="410"/>
        <end position="428"/>
    </location>
</feature>
<keyword evidence="3 6" id="KW-0812">Transmembrane</keyword>
<organism evidence="8 9">
    <name type="scientific">Methyloceanibacter marginalis</name>
    <dbReference type="NCBI Taxonomy" id="1774971"/>
    <lineage>
        <taxon>Bacteria</taxon>
        <taxon>Pseudomonadati</taxon>
        <taxon>Pseudomonadota</taxon>
        <taxon>Alphaproteobacteria</taxon>
        <taxon>Hyphomicrobiales</taxon>
        <taxon>Hyphomicrobiaceae</taxon>
        <taxon>Methyloceanibacter</taxon>
    </lineage>
</organism>
<dbReference type="RefSeq" id="WP_069623057.1">
    <property type="nucleotide sequence ID" value="NZ_LPWD01000056.1"/>
</dbReference>
<gene>
    <name evidence="8" type="ORF">AUC71_07960</name>
</gene>
<keyword evidence="2" id="KW-1003">Cell membrane</keyword>
<feature type="transmembrane region" description="Helical" evidence="6">
    <location>
        <begin position="317"/>
        <end position="338"/>
    </location>
</feature>
<feature type="transmembrane region" description="Helical" evidence="6">
    <location>
        <begin position="344"/>
        <end position="373"/>
    </location>
</feature>
<feature type="domain" description="SSD" evidence="7">
    <location>
        <begin position="609"/>
        <end position="752"/>
    </location>
</feature>
<dbReference type="InterPro" id="IPR050545">
    <property type="entry name" value="Mycobact_MmpL"/>
</dbReference>
<dbReference type="Proteomes" id="UP000095042">
    <property type="component" value="Unassembled WGS sequence"/>
</dbReference>
<feature type="transmembrane region" description="Helical" evidence="6">
    <location>
        <begin position="222"/>
        <end position="239"/>
    </location>
</feature>
<keyword evidence="5 6" id="KW-0472">Membrane</keyword>
<evidence type="ECO:0000259" key="7">
    <source>
        <dbReference type="PROSITE" id="PS50156"/>
    </source>
</evidence>
<feature type="transmembrane region" description="Helical" evidence="6">
    <location>
        <begin position="653"/>
        <end position="674"/>
    </location>
</feature>
<feature type="transmembrane region" description="Helical" evidence="6">
    <location>
        <begin position="17"/>
        <end position="36"/>
    </location>
</feature>
<feature type="transmembrane region" description="Helical" evidence="6">
    <location>
        <begin position="695"/>
        <end position="718"/>
    </location>
</feature>
<dbReference type="AlphaFoldDB" id="A0A1E3WD38"/>
<name>A0A1E3WD38_9HYPH</name>
<evidence type="ECO:0000256" key="6">
    <source>
        <dbReference type="SAM" id="Phobius"/>
    </source>
</evidence>